<dbReference type="OrthoDB" id="9770036at2"/>
<dbReference type="GO" id="GO:0022857">
    <property type="term" value="F:transmembrane transporter activity"/>
    <property type="evidence" value="ECO:0007669"/>
    <property type="project" value="TreeGrafter"/>
</dbReference>
<keyword evidence="11" id="KW-1185">Reference proteome</keyword>
<feature type="domain" description="MacB-like periplasmic core" evidence="9">
    <location>
        <begin position="19"/>
        <end position="239"/>
    </location>
</feature>
<dbReference type="EMBL" id="ATFF01000006">
    <property type="protein sequence ID" value="EPF31428.1"/>
    <property type="molecule type" value="Genomic_DNA"/>
</dbReference>
<dbReference type="Proteomes" id="UP000014541">
    <property type="component" value="Unassembled WGS sequence"/>
</dbReference>
<evidence type="ECO:0000256" key="5">
    <source>
        <dbReference type="ARBA" id="ARBA00023136"/>
    </source>
</evidence>
<feature type="transmembrane region" description="Helical" evidence="7">
    <location>
        <begin position="358"/>
        <end position="383"/>
    </location>
</feature>
<evidence type="ECO:0000256" key="7">
    <source>
        <dbReference type="SAM" id="Phobius"/>
    </source>
</evidence>
<evidence type="ECO:0000256" key="6">
    <source>
        <dbReference type="ARBA" id="ARBA00038076"/>
    </source>
</evidence>
<keyword evidence="5 7" id="KW-0472">Membrane</keyword>
<dbReference type="STRING" id="1125699.HMPREF9194_01774"/>
<dbReference type="RefSeq" id="WP_016526037.1">
    <property type="nucleotide sequence ID" value="NZ_KE332518.1"/>
</dbReference>
<dbReference type="PATRIC" id="fig|1125699.3.peg.1791"/>
<dbReference type="InterPro" id="IPR003838">
    <property type="entry name" value="ABC3_permease_C"/>
</dbReference>
<accession>S3JZI8</accession>
<evidence type="ECO:0000313" key="11">
    <source>
        <dbReference type="Proteomes" id="UP000014541"/>
    </source>
</evidence>
<feature type="transmembrane region" description="Helical" evidence="7">
    <location>
        <begin position="266"/>
        <end position="298"/>
    </location>
</feature>
<comment type="similarity">
    <text evidence="6">Belongs to the ABC-4 integral membrane protein family.</text>
</comment>
<reference evidence="10 11" key="1">
    <citation type="submission" date="2013-04" db="EMBL/GenBank/DDBJ databases">
        <title>The Genome Sequence of Treponema maltophilum ATCC 51939.</title>
        <authorList>
            <consortium name="The Broad Institute Genomics Platform"/>
            <person name="Earl A."/>
            <person name="Ward D."/>
            <person name="Feldgarden M."/>
            <person name="Gevers D."/>
            <person name="Leonetti C."/>
            <person name="Blanton J.M."/>
            <person name="Dewhirst F.E."/>
            <person name="Izard J."/>
            <person name="Walker B."/>
            <person name="Young S."/>
            <person name="Zeng Q."/>
            <person name="Gargeya S."/>
            <person name="Fitzgerald M."/>
            <person name="Haas B."/>
            <person name="Abouelleil A."/>
            <person name="Allen A.W."/>
            <person name="Alvarado L."/>
            <person name="Arachchi H.M."/>
            <person name="Berlin A.M."/>
            <person name="Chapman S.B."/>
            <person name="Gainer-Dewar J."/>
            <person name="Goldberg J."/>
            <person name="Griggs A."/>
            <person name="Gujja S."/>
            <person name="Hansen M."/>
            <person name="Howarth C."/>
            <person name="Imamovic A."/>
            <person name="Ireland A."/>
            <person name="Larimer J."/>
            <person name="McCowan C."/>
            <person name="Murphy C."/>
            <person name="Pearson M."/>
            <person name="Poon T.W."/>
            <person name="Priest M."/>
            <person name="Roberts A."/>
            <person name="Saif S."/>
            <person name="Shea T."/>
            <person name="Sisk P."/>
            <person name="Sykes S."/>
            <person name="Wortman J."/>
            <person name="Nusbaum C."/>
            <person name="Birren B."/>
        </authorList>
    </citation>
    <scope>NUCLEOTIDE SEQUENCE [LARGE SCALE GENOMIC DNA]</scope>
    <source>
        <strain evidence="10 11">ATCC 51939</strain>
    </source>
</reference>
<gene>
    <name evidence="10" type="ORF">HMPREF9194_01774</name>
</gene>
<keyword evidence="2" id="KW-1003">Cell membrane</keyword>
<evidence type="ECO:0000259" key="8">
    <source>
        <dbReference type="Pfam" id="PF02687"/>
    </source>
</evidence>
<dbReference type="PANTHER" id="PTHR30572:SF4">
    <property type="entry name" value="ABC TRANSPORTER PERMEASE YTRF"/>
    <property type="match status" value="1"/>
</dbReference>
<feature type="transmembrane region" description="Helical" evidence="7">
    <location>
        <begin position="328"/>
        <end position="352"/>
    </location>
</feature>
<evidence type="ECO:0000256" key="2">
    <source>
        <dbReference type="ARBA" id="ARBA00022475"/>
    </source>
</evidence>
<evidence type="ECO:0000256" key="1">
    <source>
        <dbReference type="ARBA" id="ARBA00004651"/>
    </source>
</evidence>
<dbReference type="Pfam" id="PF02687">
    <property type="entry name" value="FtsX"/>
    <property type="match status" value="1"/>
</dbReference>
<dbReference type="InterPro" id="IPR025857">
    <property type="entry name" value="MacB_PCD"/>
</dbReference>
<protein>
    <recommendedName>
        <fullName evidence="12">ABC3 transporter permease protein domain-containing protein</fullName>
    </recommendedName>
</protein>
<feature type="transmembrane region" description="Helical" evidence="7">
    <location>
        <begin position="20"/>
        <end position="40"/>
    </location>
</feature>
<keyword evidence="4 7" id="KW-1133">Transmembrane helix</keyword>
<comment type="subcellular location">
    <subcellularLocation>
        <location evidence="1">Cell membrane</location>
        <topology evidence="1">Multi-pass membrane protein</topology>
    </subcellularLocation>
</comment>
<organism evidence="10 11">
    <name type="scientific">Treponema maltophilum ATCC 51939</name>
    <dbReference type="NCBI Taxonomy" id="1125699"/>
    <lineage>
        <taxon>Bacteria</taxon>
        <taxon>Pseudomonadati</taxon>
        <taxon>Spirochaetota</taxon>
        <taxon>Spirochaetia</taxon>
        <taxon>Spirochaetales</taxon>
        <taxon>Treponemataceae</taxon>
        <taxon>Treponema</taxon>
    </lineage>
</organism>
<dbReference type="HOGENOM" id="CLU_000604_8_0_12"/>
<evidence type="ECO:0000259" key="9">
    <source>
        <dbReference type="Pfam" id="PF12704"/>
    </source>
</evidence>
<proteinExistence type="inferred from homology"/>
<dbReference type="AlphaFoldDB" id="S3JZI8"/>
<feature type="domain" description="ABC3 transporter permease C-terminal" evidence="8">
    <location>
        <begin position="276"/>
        <end position="394"/>
    </location>
</feature>
<dbReference type="eggNOG" id="COG0577">
    <property type="taxonomic scope" value="Bacteria"/>
</dbReference>
<sequence length="400" mass="43923">MFEDFINALRNFKVNKMRTLLSLLGIVIGVMAVVIVTTLGNSLDATVRKIFSRFTMDVLYLERWQVDENKLPFNEEFRIDLKRNVSGIKNVFYYSFLSGTMSRADTASSEQGGSIIACEYGAIEANGYEIDYGESFLPFDFVNGSHKIILGKNIAESLFPEGSAVGKQLTVYTQKAQFTLTVAGVLKHKDAWSYSPDRAAYIPFSFVTKKINPRPEIGRVDVQLYNENDAENVSRQIGNYADKKTDTHDALWVSSAKTQMQENNKIFGVIGVVLTSIAGISLLVGGIGIMNIMIVTVTERRHEIGMRKALGASNADIRNQFLVESATITFSGGLLGVVLGMLISALVGAVAFPKDWDFVFAFNFGGTVAAFAVSVFTGIFFGLNPALKAARMDPIEALND</sequence>
<evidence type="ECO:0000313" key="10">
    <source>
        <dbReference type="EMBL" id="EPF31428.1"/>
    </source>
</evidence>
<dbReference type="PANTHER" id="PTHR30572">
    <property type="entry name" value="MEMBRANE COMPONENT OF TRANSPORTER-RELATED"/>
    <property type="match status" value="1"/>
</dbReference>
<dbReference type="GO" id="GO:0005886">
    <property type="term" value="C:plasma membrane"/>
    <property type="evidence" value="ECO:0007669"/>
    <property type="project" value="UniProtKB-SubCell"/>
</dbReference>
<evidence type="ECO:0000256" key="3">
    <source>
        <dbReference type="ARBA" id="ARBA00022692"/>
    </source>
</evidence>
<dbReference type="Pfam" id="PF12704">
    <property type="entry name" value="MacB_PCD"/>
    <property type="match status" value="1"/>
</dbReference>
<evidence type="ECO:0008006" key="12">
    <source>
        <dbReference type="Google" id="ProtNLM"/>
    </source>
</evidence>
<name>S3JZI8_TREMA</name>
<comment type="caution">
    <text evidence="10">The sequence shown here is derived from an EMBL/GenBank/DDBJ whole genome shotgun (WGS) entry which is preliminary data.</text>
</comment>
<keyword evidence="3 7" id="KW-0812">Transmembrane</keyword>
<dbReference type="InterPro" id="IPR050250">
    <property type="entry name" value="Macrolide_Exporter_MacB"/>
</dbReference>
<evidence type="ECO:0000256" key="4">
    <source>
        <dbReference type="ARBA" id="ARBA00022989"/>
    </source>
</evidence>